<dbReference type="Proteomes" id="UP000322214">
    <property type="component" value="Chromosome"/>
</dbReference>
<dbReference type="AlphaFoldDB" id="A0A5B9PFF1"/>
<evidence type="ECO:0000313" key="3">
    <source>
        <dbReference type="Proteomes" id="UP000322214"/>
    </source>
</evidence>
<dbReference type="OrthoDB" id="274943at2"/>
<evidence type="ECO:0008006" key="4">
    <source>
        <dbReference type="Google" id="ProtNLM"/>
    </source>
</evidence>
<feature type="transmembrane region" description="Helical" evidence="1">
    <location>
        <begin position="113"/>
        <end position="132"/>
    </location>
</feature>
<protein>
    <recommendedName>
        <fullName evidence="4">HTTM domain-containing protein</fullName>
    </recommendedName>
</protein>
<reference evidence="2 3" key="1">
    <citation type="submission" date="2019-08" db="EMBL/GenBank/DDBJ databases">
        <title>Deep-cultivation of Planctomycetes and their phenomic and genomic characterization uncovers novel biology.</title>
        <authorList>
            <person name="Wiegand S."/>
            <person name="Jogler M."/>
            <person name="Boedeker C."/>
            <person name="Pinto D."/>
            <person name="Vollmers J."/>
            <person name="Rivas-Marin E."/>
            <person name="Kohn T."/>
            <person name="Peeters S.H."/>
            <person name="Heuer A."/>
            <person name="Rast P."/>
            <person name="Oberbeckmann S."/>
            <person name="Bunk B."/>
            <person name="Jeske O."/>
            <person name="Meyerdierks A."/>
            <person name="Storesund J.E."/>
            <person name="Kallscheuer N."/>
            <person name="Luecker S."/>
            <person name="Lage O.M."/>
            <person name="Pohl T."/>
            <person name="Merkel B.J."/>
            <person name="Hornburger P."/>
            <person name="Mueller R.-W."/>
            <person name="Bruemmer F."/>
            <person name="Labrenz M."/>
            <person name="Spormann A.M."/>
            <person name="Op den Camp H."/>
            <person name="Overmann J."/>
            <person name="Amann R."/>
            <person name="Jetten M.S.M."/>
            <person name="Mascher T."/>
            <person name="Medema M.H."/>
            <person name="Devos D.P."/>
            <person name="Kaster A.-K."/>
            <person name="Ovreas L."/>
            <person name="Rohde M."/>
            <person name="Galperin M.Y."/>
            <person name="Jogler C."/>
        </authorList>
    </citation>
    <scope>NUCLEOTIDE SEQUENCE [LARGE SCALE GENOMIC DNA]</scope>
    <source>
        <strain evidence="2 3">FC18</strain>
    </source>
</reference>
<feature type="transmembrane region" description="Helical" evidence="1">
    <location>
        <begin position="59"/>
        <end position="81"/>
    </location>
</feature>
<accession>A0A5B9PFF1</accession>
<feature type="transmembrane region" description="Helical" evidence="1">
    <location>
        <begin position="88"/>
        <end position="107"/>
    </location>
</feature>
<feature type="transmembrane region" description="Helical" evidence="1">
    <location>
        <begin position="20"/>
        <end position="39"/>
    </location>
</feature>
<keyword evidence="1" id="KW-0812">Transmembrane</keyword>
<dbReference type="STRING" id="980251.GCA_001642875_04271"/>
<evidence type="ECO:0000256" key="1">
    <source>
        <dbReference type="SAM" id="Phobius"/>
    </source>
</evidence>
<organism evidence="2 3">
    <name type="scientific">Mariniblastus fucicola</name>
    <dbReference type="NCBI Taxonomy" id="980251"/>
    <lineage>
        <taxon>Bacteria</taxon>
        <taxon>Pseudomonadati</taxon>
        <taxon>Planctomycetota</taxon>
        <taxon>Planctomycetia</taxon>
        <taxon>Pirellulales</taxon>
        <taxon>Pirellulaceae</taxon>
        <taxon>Mariniblastus</taxon>
    </lineage>
</organism>
<feature type="transmembrane region" description="Helical" evidence="1">
    <location>
        <begin position="228"/>
        <end position="258"/>
    </location>
</feature>
<keyword evidence="1" id="KW-1133">Transmembrane helix</keyword>
<dbReference type="EMBL" id="CP042912">
    <property type="protein sequence ID" value="QEG23925.1"/>
    <property type="molecule type" value="Genomic_DNA"/>
</dbReference>
<gene>
    <name evidence="2" type="ORF">MFFC18_38300</name>
</gene>
<sequence length="280" mass="31373">MLSSEADKQIAGEGETLSLLKLVHAGILVSLIWKVRFYWFSLGVNEQYPLVDPFFPDFFRSQFVLVAAYAIATTCSALTIFIRAKRPLLLLGCGSVVGLSILCVHQNAYNDVTFLTCAWTSLWCLWLTTRLGESFQTLYPRAAWLSHVILSLIFLGGTIGKLTPGYWSGEVLHEIYFKGRDFWTYNLLRESMTEAGLREFATWHSRMVLVSESICAFLWLMPRKVASIVAMIVLCGIALTNNLSLFSVVTCLIGLSLVGLHDTKRTDSIPEAQQRKSRSG</sequence>
<feature type="transmembrane region" description="Helical" evidence="1">
    <location>
        <begin position="144"/>
        <end position="162"/>
    </location>
</feature>
<proteinExistence type="predicted"/>
<keyword evidence="3" id="KW-1185">Reference proteome</keyword>
<evidence type="ECO:0000313" key="2">
    <source>
        <dbReference type="EMBL" id="QEG23925.1"/>
    </source>
</evidence>
<keyword evidence="1" id="KW-0472">Membrane</keyword>
<dbReference type="RefSeq" id="WP_075082509.1">
    <property type="nucleotide sequence ID" value="NZ_CP042912.1"/>
</dbReference>
<name>A0A5B9PFF1_9BACT</name>
<dbReference type="KEGG" id="mff:MFFC18_38300"/>